<keyword evidence="2" id="KW-1185">Reference proteome</keyword>
<dbReference type="PANTHER" id="PTHR38471:SF2">
    <property type="entry name" value="FOUR HELIX BUNDLE PROTEIN"/>
    <property type="match status" value="1"/>
</dbReference>
<evidence type="ECO:0000313" key="1">
    <source>
        <dbReference type="EMBL" id="TCZ65104.1"/>
    </source>
</evidence>
<protein>
    <submittedName>
        <fullName evidence="1">Four helix bundle protein</fullName>
    </submittedName>
</protein>
<reference evidence="1 2" key="1">
    <citation type="submission" date="2019-03" db="EMBL/GenBank/DDBJ databases">
        <authorList>
            <person name="Kim M.K.M."/>
        </authorList>
    </citation>
    <scope>NUCLEOTIDE SEQUENCE [LARGE SCALE GENOMIC DNA]</scope>
    <source>
        <strain evidence="1 2">17J68-15</strain>
    </source>
</reference>
<dbReference type="InterPro" id="IPR036583">
    <property type="entry name" value="23S_rRNA_IVS_sf"/>
</dbReference>
<dbReference type="AlphaFoldDB" id="A0A4R4DRM7"/>
<gene>
    <name evidence="1" type="ORF">E0486_17770</name>
</gene>
<accession>A0A4R4DRM7</accession>
<dbReference type="SUPFAM" id="SSF158446">
    <property type="entry name" value="IVS-encoded protein-like"/>
    <property type="match status" value="1"/>
</dbReference>
<dbReference type="Gene3D" id="1.20.1440.60">
    <property type="entry name" value="23S rRNA-intervening sequence"/>
    <property type="match status" value="1"/>
</dbReference>
<dbReference type="InterPro" id="IPR012657">
    <property type="entry name" value="23S_rRNA-intervening_sequence"/>
</dbReference>
<dbReference type="EMBL" id="SKFH01000054">
    <property type="protein sequence ID" value="TCZ65104.1"/>
    <property type="molecule type" value="Genomic_DNA"/>
</dbReference>
<evidence type="ECO:0000313" key="2">
    <source>
        <dbReference type="Proteomes" id="UP000295164"/>
    </source>
</evidence>
<dbReference type="RefSeq" id="WP_131854278.1">
    <property type="nucleotide sequence ID" value="NZ_SKFH01000054.1"/>
</dbReference>
<name>A0A4R4DRM7_9BACT</name>
<dbReference type="OrthoDB" id="9811959at2"/>
<comment type="caution">
    <text evidence="1">The sequence shown here is derived from an EMBL/GenBank/DDBJ whole genome shotgun (WGS) entry which is preliminary data.</text>
</comment>
<dbReference type="CDD" id="cd16377">
    <property type="entry name" value="23S_rRNA_IVP_like"/>
    <property type="match status" value="1"/>
</dbReference>
<sequence length="115" mass="13144">MFLTLDHQNLDVYKVARAFVLQCYRLSKTLPPDERFSMSPQLRRAALSVHLNIAEGASRKSDAERKRFREIARGSIIEIDALLDVASDLGFCRKEDLTELGALMLRCFQMLSKLL</sequence>
<dbReference type="Pfam" id="PF05635">
    <property type="entry name" value="23S_rRNA_IVP"/>
    <property type="match status" value="1"/>
</dbReference>
<organism evidence="1 2">
    <name type="scientific">Flaviaesturariibacter aridisoli</name>
    <dbReference type="NCBI Taxonomy" id="2545761"/>
    <lineage>
        <taxon>Bacteria</taxon>
        <taxon>Pseudomonadati</taxon>
        <taxon>Bacteroidota</taxon>
        <taxon>Chitinophagia</taxon>
        <taxon>Chitinophagales</taxon>
        <taxon>Chitinophagaceae</taxon>
        <taxon>Flaviaestuariibacter</taxon>
    </lineage>
</organism>
<proteinExistence type="predicted"/>
<dbReference type="Proteomes" id="UP000295164">
    <property type="component" value="Unassembled WGS sequence"/>
</dbReference>
<dbReference type="NCBIfam" id="TIGR02436">
    <property type="entry name" value="four helix bundle protein"/>
    <property type="match status" value="1"/>
</dbReference>
<dbReference type="PANTHER" id="PTHR38471">
    <property type="entry name" value="FOUR HELIX BUNDLE PROTEIN"/>
    <property type="match status" value="1"/>
</dbReference>